<dbReference type="InterPro" id="IPR025850">
    <property type="entry name" value="SUKH-3"/>
</dbReference>
<gene>
    <name evidence="1" type="ORF">Vgi01_58240</name>
</gene>
<reference evidence="1 2" key="1">
    <citation type="submission" date="2021-01" db="EMBL/GenBank/DDBJ databases">
        <title>Whole genome shotgun sequence of Verrucosispora gifhornensis NBRC 16317.</title>
        <authorList>
            <person name="Komaki H."/>
            <person name="Tamura T."/>
        </authorList>
    </citation>
    <scope>NUCLEOTIDE SEQUENCE [LARGE SCALE GENOMIC DNA]</scope>
    <source>
        <strain evidence="1 2">NBRC 16317</strain>
    </source>
</reference>
<evidence type="ECO:0000313" key="2">
    <source>
        <dbReference type="Proteomes" id="UP000647860"/>
    </source>
</evidence>
<comment type="caution">
    <text evidence="1">The sequence shown here is derived from an EMBL/GenBank/DDBJ whole genome shotgun (WGS) entry which is preliminary data.</text>
</comment>
<keyword evidence="2" id="KW-1185">Reference proteome</keyword>
<dbReference type="RefSeq" id="WP_204293194.1">
    <property type="nucleotide sequence ID" value="NZ_BAAAGZ010000028.1"/>
</dbReference>
<proteinExistence type="predicted"/>
<dbReference type="Pfam" id="PF14433">
    <property type="entry name" value="SUKH-3"/>
    <property type="match status" value="1"/>
</dbReference>
<dbReference type="Proteomes" id="UP000647860">
    <property type="component" value="Unassembled WGS sequence"/>
</dbReference>
<evidence type="ECO:0000313" key="1">
    <source>
        <dbReference type="EMBL" id="GIJ19140.1"/>
    </source>
</evidence>
<evidence type="ECO:0008006" key="3">
    <source>
        <dbReference type="Google" id="ProtNLM"/>
    </source>
</evidence>
<sequence>MQRPVSFYRRTRDILEQVGWSAGRAVDTAQWEADLGADGFLPLHPVARRFLTEFGGLTVHNSGPGVTRAREPFTLVPTECSGEADRFIGWGERISRDIAPIGELAGGTCGYALLGIDEQEEIYLVTDGLATFGRLPRAMDHLALGYMPRKIG</sequence>
<dbReference type="EMBL" id="BOPA01000065">
    <property type="protein sequence ID" value="GIJ19140.1"/>
    <property type="molecule type" value="Genomic_DNA"/>
</dbReference>
<name>A0ABQ4IMK8_9ACTN</name>
<protein>
    <recommendedName>
        <fullName evidence="3">SUKH-3 immunity protein</fullName>
    </recommendedName>
</protein>
<accession>A0ABQ4IMK8</accession>
<organism evidence="1 2">
    <name type="scientific">Micromonospora gifhornensis</name>
    <dbReference type="NCBI Taxonomy" id="84594"/>
    <lineage>
        <taxon>Bacteria</taxon>
        <taxon>Bacillati</taxon>
        <taxon>Actinomycetota</taxon>
        <taxon>Actinomycetes</taxon>
        <taxon>Micromonosporales</taxon>
        <taxon>Micromonosporaceae</taxon>
        <taxon>Micromonospora</taxon>
    </lineage>
</organism>